<proteinExistence type="predicted"/>
<protein>
    <submittedName>
        <fullName evidence="2">Uncharacterized protein</fullName>
    </submittedName>
</protein>
<evidence type="ECO:0000313" key="2">
    <source>
        <dbReference type="EMBL" id="HIS75085.1"/>
    </source>
</evidence>
<organism evidence="2 3">
    <name type="scientific">Candidatus Galligastranaerophilus intestinavium</name>
    <dbReference type="NCBI Taxonomy" id="2840836"/>
    <lineage>
        <taxon>Bacteria</taxon>
        <taxon>Candidatus Galligastranaerophilus</taxon>
    </lineage>
</organism>
<comment type="caution">
    <text evidence="2">The sequence shown here is derived from an EMBL/GenBank/DDBJ whole genome shotgun (WGS) entry which is preliminary data.</text>
</comment>
<keyword evidence="1" id="KW-1133">Transmembrane helix</keyword>
<gene>
    <name evidence="2" type="ORF">IAA86_08725</name>
</gene>
<feature type="transmembrane region" description="Helical" evidence="1">
    <location>
        <begin position="167"/>
        <end position="194"/>
    </location>
</feature>
<keyword evidence="1" id="KW-0812">Transmembrane</keyword>
<evidence type="ECO:0000313" key="3">
    <source>
        <dbReference type="Proteomes" id="UP000886865"/>
    </source>
</evidence>
<dbReference type="EMBL" id="DVJQ01000074">
    <property type="protein sequence ID" value="HIS75085.1"/>
    <property type="molecule type" value="Genomic_DNA"/>
</dbReference>
<evidence type="ECO:0000256" key="1">
    <source>
        <dbReference type="SAM" id="Phobius"/>
    </source>
</evidence>
<feature type="transmembrane region" description="Helical" evidence="1">
    <location>
        <begin position="42"/>
        <end position="64"/>
    </location>
</feature>
<dbReference type="AlphaFoldDB" id="A0A9D1FKX9"/>
<feature type="transmembrane region" description="Helical" evidence="1">
    <location>
        <begin position="12"/>
        <end position="36"/>
    </location>
</feature>
<accession>A0A9D1FKX9</accession>
<sequence>MYSAIKKSISIIIDNPILTLSFVIYLIFLTLLMPKIFISQNIIVFILTVILTLLLTSAFFAGWLQMVKSAISNSKKEQRDDEERIKEFLSIKSDFFAAVPVYILPLLAGIILYLIMFSLLVAFNIKFANHFIGSLDFLIEKLNSIPKDSQGLQAFFLGLPQEKILIIWYWQILFLFTIGLFNFFMMFWASALYYPEKCTTNPLSALKNSLLVIFKHPVKSFTLYLFILFLGFIFRTMGVFFSTNVVLYFIFMILAIYFWVFVFVLIFDYYESRFYNHSDNWCDMLGKDKTGN</sequence>
<reference evidence="2" key="1">
    <citation type="submission" date="2020-10" db="EMBL/GenBank/DDBJ databases">
        <authorList>
            <person name="Gilroy R."/>
        </authorList>
    </citation>
    <scope>NUCLEOTIDE SEQUENCE</scope>
    <source>
        <strain evidence="2">CHK152-2871</strain>
    </source>
</reference>
<keyword evidence="1" id="KW-0472">Membrane</keyword>
<feature type="transmembrane region" description="Helical" evidence="1">
    <location>
        <begin position="95"/>
        <end position="123"/>
    </location>
</feature>
<feature type="transmembrane region" description="Helical" evidence="1">
    <location>
        <begin position="247"/>
        <end position="267"/>
    </location>
</feature>
<name>A0A9D1FKX9_9BACT</name>
<reference evidence="2" key="2">
    <citation type="journal article" date="2021" name="PeerJ">
        <title>Extensive microbial diversity within the chicken gut microbiome revealed by metagenomics and culture.</title>
        <authorList>
            <person name="Gilroy R."/>
            <person name="Ravi A."/>
            <person name="Getino M."/>
            <person name="Pursley I."/>
            <person name="Horton D.L."/>
            <person name="Alikhan N.F."/>
            <person name="Baker D."/>
            <person name="Gharbi K."/>
            <person name="Hall N."/>
            <person name="Watson M."/>
            <person name="Adriaenssens E.M."/>
            <person name="Foster-Nyarko E."/>
            <person name="Jarju S."/>
            <person name="Secka A."/>
            <person name="Antonio M."/>
            <person name="Oren A."/>
            <person name="Chaudhuri R.R."/>
            <person name="La Ragione R."/>
            <person name="Hildebrand F."/>
            <person name="Pallen M.J."/>
        </authorList>
    </citation>
    <scope>NUCLEOTIDE SEQUENCE</scope>
    <source>
        <strain evidence="2">CHK152-2871</strain>
    </source>
</reference>
<dbReference type="Proteomes" id="UP000886865">
    <property type="component" value="Unassembled WGS sequence"/>
</dbReference>
<feature type="transmembrane region" description="Helical" evidence="1">
    <location>
        <begin position="221"/>
        <end position="241"/>
    </location>
</feature>